<gene>
    <name evidence="1" type="ORF">GCM10009839_68780</name>
</gene>
<dbReference type="Proteomes" id="UP001500751">
    <property type="component" value="Unassembled WGS sequence"/>
</dbReference>
<evidence type="ECO:0000313" key="1">
    <source>
        <dbReference type="EMBL" id="GAA2051836.1"/>
    </source>
</evidence>
<protein>
    <submittedName>
        <fullName evidence="1">Uncharacterized protein</fullName>
    </submittedName>
</protein>
<sequence length="259" mass="26783">MSADDFKKQLQAVNAALAPDFTAVGKAKTTSDISAALGKLSTDAAAQVSQISDNPPTNVVAAATELTAALKTLGSAADDEKATAGSKVCAGVSAAAALSRSDGANQVRTAVQHLVAADPAYTNVLTFVPAAVQDQNRRLTSGTVLRRASGPGKLTIHTADEDAVITLTKVGSKTPVTSVYVRASSTTELNNVPGATFDAYIAYGSDWDSTAHAFTRDCTFSKADSTFDFSSNDWELTLYKVANGNLTEVPVDPNQAPPP</sequence>
<accession>A0ABN2V4V4</accession>
<evidence type="ECO:0000313" key="2">
    <source>
        <dbReference type="Proteomes" id="UP001500751"/>
    </source>
</evidence>
<reference evidence="1 2" key="1">
    <citation type="journal article" date="2019" name="Int. J. Syst. Evol. Microbiol.">
        <title>The Global Catalogue of Microorganisms (GCM) 10K type strain sequencing project: providing services to taxonomists for standard genome sequencing and annotation.</title>
        <authorList>
            <consortium name="The Broad Institute Genomics Platform"/>
            <consortium name="The Broad Institute Genome Sequencing Center for Infectious Disease"/>
            <person name="Wu L."/>
            <person name="Ma J."/>
        </authorList>
    </citation>
    <scope>NUCLEOTIDE SEQUENCE [LARGE SCALE GENOMIC DNA]</scope>
    <source>
        <strain evidence="1 2">JCM 16014</strain>
    </source>
</reference>
<keyword evidence="2" id="KW-1185">Reference proteome</keyword>
<comment type="caution">
    <text evidence="1">The sequence shown here is derived from an EMBL/GenBank/DDBJ whole genome shotgun (WGS) entry which is preliminary data.</text>
</comment>
<proteinExistence type="predicted"/>
<name>A0ABN2V4V4_9ACTN</name>
<dbReference type="EMBL" id="BAAAQN010000052">
    <property type="protein sequence ID" value="GAA2051836.1"/>
    <property type="molecule type" value="Genomic_DNA"/>
</dbReference>
<organism evidence="1 2">
    <name type="scientific">Catenulispora yoronensis</name>
    <dbReference type="NCBI Taxonomy" id="450799"/>
    <lineage>
        <taxon>Bacteria</taxon>
        <taxon>Bacillati</taxon>
        <taxon>Actinomycetota</taxon>
        <taxon>Actinomycetes</taxon>
        <taxon>Catenulisporales</taxon>
        <taxon>Catenulisporaceae</taxon>
        <taxon>Catenulispora</taxon>
    </lineage>
</organism>